<sequence length="74" mass="8829">MQDAAGDAWCRANKCKVQHMKVHVRNDALTDTRRYANRYKEQLRDDALTDTRRYANRCKAQLRDDALTRRYAIR</sequence>
<evidence type="ECO:0000313" key="2">
    <source>
        <dbReference type="Proteomes" id="UP001066276"/>
    </source>
</evidence>
<dbReference type="Proteomes" id="UP001066276">
    <property type="component" value="Chromosome 9"/>
</dbReference>
<comment type="caution">
    <text evidence="1">The sequence shown here is derived from an EMBL/GenBank/DDBJ whole genome shotgun (WGS) entry which is preliminary data.</text>
</comment>
<evidence type="ECO:0000313" key="1">
    <source>
        <dbReference type="EMBL" id="KAJ1103386.1"/>
    </source>
</evidence>
<name>A0AAV7MHX0_PLEWA</name>
<gene>
    <name evidence="1" type="ORF">NDU88_000810</name>
</gene>
<dbReference type="EMBL" id="JANPWB010000013">
    <property type="protein sequence ID" value="KAJ1103386.1"/>
    <property type="molecule type" value="Genomic_DNA"/>
</dbReference>
<keyword evidence="2" id="KW-1185">Reference proteome</keyword>
<proteinExistence type="predicted"/>
<protein>
    <submittedName>
        <fullName evidence="1">Uncharacterized protein</fullName>
    </submittedName>
</protein>
<dbReference type="AlphaFoldDB" id="A0AAV7MHX0"/>
<organism evidence="1 2">
    <name type="scientific">Pleurodeles waltl</name>
    <name type="common">Iberian ribbed newt</name>
    <dbReference type="NCBI Taxonomy" id="8319"/>
    <lineage>
        <taxon>Eukaryota</taxon>
        <taxon>Metazoa</taxon>
        <taxon>Chordata</taxon>
        <taxon>Craniata</taxon>
        <taxon>Vertebrata</taxon>
        <taxon>Euteleostomi</taxon>
        <taxon>Amphibia</taxon>
        <taxon>Batrachia</taxon>
        <taxon>Caudata</taxon>
        <taxon>Salamandroidea</taxon>
        <taxon>Salamandridae</taxon>
        <taxon>Pleurodelinae</taxon>
        <taxon>Pleurodeles</taxon>
    </lineage>
</organism>
<accession>A0AAV7MHX0</accession>
<reference evidence="1" key="1">
    <citation type="journal article" date="2022" name="bioRxiv">
        <title>Sequencing and chromosome-scale assembly of the giantPleurodeles waltlgenome.</title>
        <authorList>
            <person name="Brown T."/>
            <person name="Elewa A."/>
            <person name="Iarovenko S."/>
            <person name="Subramanian E."/>
            <person name="Araus A.J."/>
            <person name="Petzold A."/>
            <person name="Susuki M."/>
            <person name="Suzuki K.-i.T."/>
            <person name="Hayashi T."/>
            <person name="Toyoda A."/>
            <person name="Oliveira C."/>
            <person name="Osipova E."/>
            <person name="Leigh N.D."/>
            <person name="Simon A."/>
            <person name="Yun M.H."/>
        </authorList>
    </citation>
    <scope>NUCLEOTIDE SEQUENCE</scope>
    <source>
        <strain evidence="1">20211129_DDA</strain>
        <tissue evidence="1">Liver</tissue>
    </source>
</reference>